<dbReference type="InterPro" id="IPR011035">
    <property type="entry name" value="Ribosomal_bL25/Gln-tRNA_synth"/>
</dbReference>
<dbReference type="Proteomes" id="UP000293045">
    <property type="component" value="Unassembled WGS sequence"/>
</dbReference>
<comment type="caution">
    <text evidence="12">The sequence shown here is derived from an EMBL/GenBank/DDBJ whole genome shotgun (WGS) entry which is preliminary data.</text>
</comment>
<proteinExistence type="inferred from homology"/>
<dbReference type="InterPro" id="IPR020058">
    <property type="entry name" value="Glu/Gln-tRNA-synth_Ib_cat-dom"/>
</dbReference>
<dbReference type="AlphaFoldDB" id="A0A4Q9LJ50"/>
<dbReference type="GO" id="GO:0005829">
    <property type="term" value="C:cytosol"/>
    <property type="evidence" value="ECO:0007669"/>
    <property type="project" value="TreeGrafter"/>
</dbReference>
<evidence type="ECO:0000256" key="7">
    <source>
        <dbReference type="ARBA" id="ARBA00048270"/>
    </source>
</evidence>
<dbReference type="Pfam" id="PF20974">
    <property type="entry name" value="tRNA-synt_1c_C2"/>
    <property type="match status" value="1"/>
</dbReference>
<keyword evidence="6 8" id="KW-0030">Aminoacyl-tRNA synthetase</keyword>
<protein>
    <recommendedName>
        <fullName evidence="1">glutamine--tRNA ligase</fullName>
        <ecNumber evidence="1">6.1.1.18</ecNumber>
    </recommendedName>
</protein>
<name>A0A4Q9LJ50_9MICR</name>
<keyword evidence="3 8" id="KW-0547">Nucleotide-binding</keyword>
<dbReference type="InterPro" id="IPR049437">
    <property type="entry name" value="tRNA-synt_1c_C2"/>
</dbReference>
<evidence type="ECO:0000256" key="4">
    <source>
        <dbReference type="ARBA" id="ARBA00022840"/>
    </source>
</evidence>
<feature type="compositionally biased region" description="Basic and acidic residues" evidence="9">
    <location>
        <begin position="10"/>
        <end position="21"/>
    </location>
</feature>
<evidence type="ECO:0000256" key="3">
    <source>
        <dbReference type="ARBA" id="ARBA00022741"/>
    </source>
</evidence>
<reference evidence="12 13" key="1">
    <citation type="submission" date="2017-12" db="EMBL/GenBank/DDBJ databases">
        <authorList>
            <person name="Pombert J.-F."/>
            <person name="Haag K.L."/>
            <person name="Ebert D."/>
        </authorList>
    </citation>
    <scope>NUCLEOTIDE SEQUENCE [LARGE SCALE GENOMIC DNA]</scope>
    <source>
        <strain evidence="12">IL-BN-2</strain>
    </source>
</reference>
<evidence type="ECO:0000256" key="6">
    <source>
        <dbReference type="ARBA" id="ARBA00023146"/>
    </source>
</evidence>
<dbReference type="InterPro" id="IPR050132">
    <property type="entry name" value="Gln/Glu-tRNA_Ligase"/>
</dbReference>
<comment type="similarity">
    <text evidence="8">Belongs to the class-I aminoacyl-tRNA synthetase family.</text>
</comment>
<evidence type="ECO:0000259" key="11">
    <source>
        <dbReference type="Pfam" id="PF20974"/>
    </source>
</evidence>
<dbReference type="EC" id="6.1.1.18" evidence="1"/>
<evidence type="ECO:0000259" key="10">
    <source>
        <dbReference type="Pfam" id="PF00749"/>
    </source>
</evidence>
<dbReference type="GO" id="GO:0006425">
    <property type="term" value="P:glutaminyl-tRNA aminoacylation"/>
    <property type="evidence" value="ECO:0007669"/>
    <property type="project" value="TreeGrafter"/>
</dbReference>
<gene>
    <name evidence="12" type="ORF">CWI39_0375p0020</name>
</gene>
<dbReference type="FunFam" id="3.40.50.620:FF:000037">
    <property type="entry name" value="Glutamine--tRNA ligase cytoplasmic"/>
    <property type="match status" value="1"/>
</dbReference>
<keyword evidence="5 8" id="KW-0648">Protein biosynthesis</keyword>
<dbReference type="GO" id="GO:0005524">
    <property type="term" value="F:ATP binding"/>
    <property type="evidence" value="ECO:0007669"/>
    <property type="project" value="UniProtKB-KW"/>
</dbReference>
<dbReference type="PROSITE" id="PS00178">
    <property type="entry name" value="AA_TRNA_LIGASE_I"/>
    <property type="match status" value="1"/>
</dbReference>
<keyword evidence="4 8" id="KW-0067">ATP-binding</keyword>
<evidence type="ECO:0000256" key="1">
    <source>
        <dbReference type="ARBA" id="ARBA00012836"/>
    </source>
</evidence>
<dbReference type="Gene3D" id="3.40.50.620">
    <property type="entry name" value="HUPs"/>
    <property type="match status" value="2"/>
</dbReference>
<dbReference type="EMBL" id="PIXR01000375">
    <property type="protein sequence ID" value="TBU07070.1"/>
    <property type="molecule type" value="Genomic_DNA"/>
</dbReference>
<dbReference type="Gene3D" id="2.40.240.10">
    <property type="entry name" value="Ribosomal Protein L25, Chain P"/>
    <property type="match status" value="1"/>
</dbReference>
<organism evidence="12 13">
    <name type="scientific">Hamiltosporidium magnivora</name>
    <dbReference type="NCBI Taxonomy" id="148818"/>
    <lineage>
        <taxon>Eukaryota</taxon>
        <taxon>Fungi</taxon>
        <taxon>Fungi incertae sedis</taxon>
        <taxon>Microsporidia</taxon>
        <taxon>Dubosqiidae</taxon>
        <taxon>Hamiltosporidium</taxon>
    </lineage>
</organism>
<feature type="compositionally biased region" description="Low complexity" evidence="9">
    <location>
        <begin position="290"/>
        <end position="314"/>
    </location>
</feature>
<dbReference type="InterPro" id="IPR001412">
    <property type="entry name" value="aa-tRNA-synth_I_CS"/>
</dbReference>
<accession>A0A4Q9LJ50</accession>
<dbReference type="GO" id="GO:0004819">
    <property type="term" value="F:glutamine-tRNA ligase activity"/>
    <property type="evidence" value="ECO:0007669"/>
    <property type="project" value="UniProtKB-EC"/>
</dbReference>
<dbReference type="PANTHER" id="PTHR43097">
    <property type="entry name" value="GLUTAMINE-TRNA LIGASE"/>
    <property type="match status" value="1"/>
</dbReference>
<evidence type="ECO:0000256" key="9">
    <source>
        <dbReference type="SAM" id="MobiDB-lite"/>
    </source>
</evidence>
<dbReference type="InterPro" id="IPR014729">
    <property type="entry name" value="Rossmann-like_a/b/a_fold"/>
</dbReference>
<evidence type="ECO:0000256" key="2">
    <source>
        <dbReference type="ARBA" id="ARBA00022598"/>
    </source>
</evidence>
<feature type="domain" description="tRNA synthetases class I (E and Q) anti-codon binding" evidence="11">
    <location>
        <begin position="761"/>
        <end position="816"/>
    </location>
</feature>
<dbReference type="InterPro" id="IPR020056">
    <property type="entry name" value="Rbsml_bL25/Gln-tRNA_synth_N"/>
</dbReference>
<dbReference type="SUPFAM" id="SSF52374">
    <property type="entry name" value="Nucleotidylyl transferase"/>
    <property type="match status" value="1"/>
</dbReference>
<feature type="region of interest" description="Disordered" evidence="9">
    <location>
        <begin position="210"/>
        <end position="328"/>
    </location>
</feature>
<dbReference type="PANTHER" id="PTHR43097:SF4">
    <property type="entry name" value="GLUTAMINE--TRNA LIGASE"/>
    <property type="match status" value="1"/>
</dbReference>
<evidence type="ECO:0000256" key="8">
    <source>
        <dbReference type="RuleBase" id="RU363037"/>
    </source>
</evidence>
<dbReference type="Pfam" id="PF00749">
    <property type="entry name" value="tRNA-synt_1c"/>
    <property type="match status" value="2"/>
</dbReference>
<feature type="domain" description="Glutamyl/glutaminyl-tRNA synthetase class Ib catalytic" evidence="10">
    <location>
        <begin position="79"/>
        <end position="184"/>
    </location>
</feature>
<sequence>MTNKNGNKNKTKDKPIEEKPLGDNPSNPHKHNPSNPHNPHVDSNWLSIGEVSKLNNIHHTINTPSVLSTHLSSSPALTVTRFPPEPNGYLHLGHAKAINLSFEYSLINNGVTYLRFDDTNPRNEKEEFYKSIVKDVEWLGFKPFKITYASDYFDILIDYAFKLIDKGKAYVCHLDLETMRKGRRVGYSMLEGDNDRDILEGVEGNSGILEGDIGSGNYNPVSNSSNKQQGVNNSTHNYKGVNNLSSKQQGVNDKASNYNPVNNSTDNYKGVNNLSSKQQGVNTNSTKQHPTNPNPNTNPTDANPNLNLNPNTNPSISKPTPSPFRDRPIETNRVLFKEMIEGKWKEGSACLRLKMDLNSTDPLMYDLVAYRIIKGVSHYRTKYKYNVYPSYDYTHCICDSIENITHSFCSREFFIRRNVYYWVLNELNLFKPFQWEFNRLNIKGVILSKRKLTDLSIKYNKWDDPRLFTICGLRRRGVTKESINRFVKQCGLTYSYTVIDKKLFERIVREELSVICKKVMCVVEGLKVLIVDKGVIEGGDNDSRLEGVNDSRLESVSDSRLEGVSDSRLEGVNNKSNELEGVNDSINKQQGVINSIDKQQGVNNSTNKQQGVINNHIEQHPVNNLSNNNTLYDKASSLLGYTITPSNSEICFIENKDFNLEGGSNFYRLSKDRCMGLYGYCTIKYKGMIECEDSEGSVSNNDNISNTISNLSISNTKDISKTKDISNTNANTNPNTNPNTYTNNTPCLVVEKCLCKAKKYVHWVKEEEYKEVEIRMYDYENGGLNIFKGKIRIEDLKGVKIEDKFQFMRVGYFCLDEESDVSKGRYVFNLTVGGVSKGWVLVKGGSVVKGCYYKGNMVEGVSIFTMCCNNTYRLSYNKGVLIHIFISSISIHINTPLINQCITNTPLFINTNTNTPLFINTNTNTPFFIK</sequence>
<comment type="catalytic activity">
    <reaction evidence="7">
        <text>tRNA(Gln) + L-glutamine + ATP = L-glutaminyl-tRNA(Gln) + AMP + diphosphate</text>
        <dbReference type="Rhea" id="RHEA:20121"/>
        <dbReference type="Rhea" id="RHEA-COMP:9662"/>
        <dbReference type="Rhea" id="RHEA-COMP:9681"/>
        <dbReference type="ChEBI" id="CHEBI:30616"/>
        <dbReference type="ChEBI" id="CHEBI:33019"/>
        <dbReference type="ChEBI" id="CHEBI:58359"/>
        <dbReference type="ChEBI" id="CHEBI:78442"/>
        <dbReference type="ChEBI" id="CHEBI:78521"/>
        <dbReference type="ChEBI" id="CHEBI:456215"/>
        <dbReference type="EC" id="6.1.1.18"/>
    </reaction>
</comment>
<feature type="compositionally biased region" description="Polar residues" evidence="9">
    <location>
        <begin position="216"/>
        <end position="289"/>
    </location>
</feature>
<dbReference type="VEuPathDB" id="MicrosporidiaDB:CWI39_0375p0020"/>
<evidence type="ECO:0000313" key="12">
    <source>
        <dbReference type="EMBL" id="TBU07070.1"/>
    </source>
</evidence>
<evidence type="ECO:0000313" key="13">
    <source>
        <dbReference type="Proteomes" id="UP000293045"/>
    </source>
</evidence>
<feature type="region of interest" description="Disordered" evidence="9">
    <location>
        <begin position="1"/>
        <end position="44"/>
    </location>
</feature>
<evidence type="ECO:0000256" key="5">
    <source>
        <dbReference type="ARBA" id="ARBA00022917"/>
    </source>
</evidence>
<dbReference type="SUPFAM" id="SSF50715">
    <property type="entry name" value="Ribosomal protein L25-like"/>
    <property type="match status" value="1"/>
</dbReference>
<feature type="domain" description="Glutamyl/glutaminyl-tRNA synthetase class Ib catalytic" evidence="10">
    <location>
        <begin position="321"/>
        <end position="512"/>
    </location>
</feature>
<keyword evidence="2 8" id="KW-0436">Ligase</keyword>
<dbReference type="VEuPathDB" id="MicrosporidiaDB:CWI36_1099p0020"/>